<dbReference type="PROSITE" id="PS51679">
    <property type="entry name" value="SAM_MT_C5"/>
    <property type="match status" value="1"/>
</dbReference>
<evidence type="ECO:0000256" key="6">
    <source>
        <dbReference type="SAM" id="MobiDB-lite"/>
    </source>
</evidence>
<dbReference type="InterPro" id="IPR001525">
    <property type="entry name" value="C5_MeTfrase"/>
</dbReference>
<evidence type="ECO:0000313" key="8">
    <source>
        <dbReference type="Proteomes" id="UP000803884"/>
    </source>
</evidence>
<dbReference type="Pfam" id="PF00145">
    <property type="entry name" value="DNA_methylase"/>
    <property type="match status" value="1"/>
</dbReference>
<dbReference type="SUPFAM" id="SSF53335">
    <property type="entry name" value="S-adenosyl-L-methionine-dependent methyltransferases"/>
    <property type="match status" value="1"/>
</dbReference>
<gene>
    <name evidence="7" type="ORF">WHR41_01054</name>
</gene>
<feature type="compositionally biased region" description="Basic and acidic residues" evidence="6">
    <location>
        <begin position="237"/>
        <end position="248"/>
    </location>
</feature>
<evidence type="ECO:0000256" key="2">
    <source>
        <dbReference type="ARBA" id="ARBA00022603"/>
    </source>
</evidence>
<keyword evidence="4 5" id="KW-0949">S-adenosyl-L-methionine</keyword>
<proteinExistence type="inferred from homology"/>
<dbReference type="GeneID" id="96002498"/>
<keyword evidence="3 5" id="KW-0808">Transferase</keyword>
<sequence length="691" mass="77709">MAPPLPQRSNTIRPSASNGLKATELIDLTAEERELEANPNIPPGAVCLHYIVLGKNTLTSGSNVELIDGDFLRIVHIFREIATAKVGLRGYLLRRTSAAENFFPTDSRPEGKVWRWVNELCLIAPSLENLENGNLTECMITRDPGDVLHTREIFFTNAPFPEFSHWRETRHDFHTVGEAKAVAELTCRWKIAFTKNSGGSYYSGAVVRLREEDCDEKCRCSDVVLLKSHKVKLQKGTKSEAPKTEKARAQQSRTAQSTRSKKRRRIDDQVGHSDDEIEVIEYKVRKTSKVASSTKDYTQRRRKRSSTTVSVTESVRSMSLSSIFPARKFRRGPTAQPQAQPQRPKVPPEIIDLNEELYTLGELCAGIGGFTSGAQQGGLGAIWLVDKCPKCCEGLKKTFPRAKVLCEELQKFCDEQSARGFDVECDILHISFPCQTHSLAHTVEGKNDDANIAAMFGVLEKVIDKCKPRIITLEQSPGIVERQTVTDERYGTIEKSAYFKYLVRELTEKGYSVRWRKIDASKYGVAQLRQRMIMIASCPGEILPQFPEPTHGDEPGLKPIVTIRDILNLAEQWKQFVPDIMNKSKPCTGKPQTPMDIPLPHCITTSGTEDFHPSGERTYTPLELALFQGFLPHHTFVGGFGDIKKQIGNAVPAVFAKLLSEQVVSSLRESDRRIKKWDLQQRRNAIELEED</sequence>
<dbReference type="InterPro" id="IPR050390">
    <property type="entry name" value="C5-Methyltransferase"/>
</dbReference>
<feature type="active site" evidence="5">
    <location>
        <position position="434"/>
    </location>
</feature>
<dbReference type="Proteomes" id="UP000803884">
    <property type="component" value="Unassembled WGS sequence"/>
</dbReference>
<organism evidence="7 8">
    <name type="scientific">Cladosporium halotolerans</name>
    <dbReference type="NCBI Taxonomy" id="1052096"/>
    <lineage>
        <taxon>Eukaryota</taxon>
        <taxon>Fungi</taxon>
        <taxon>Dikarya</taxon>
        <taxon>Ascomycota</taxon>
        <taxon>Pezizomycotina</taxon>
        <taxon>Dothideomycetes</taxon>
        <taxon>Dothideomycetidae</taxon>
        <taxon>Cladosporiales</taxon>
        <taxon>Cladosporiaceae</taxon>
        <taxon>Cladosporium</taxon>
    </lineage>
</organism>
<evidence type="ECO:0000256" key="3">
    <source>
        <dbReference type="ARBA" id="ARBA00022679"/>
    </source>
</evidence>
<keyword evidence="8" id="KW-1185">Reference proteome</keyword>
<evidence type="ECO:0000256" key="4">
    <source>
        <dbReference type="ARBA" id="ARBA00022691"/>
    </source>
</evidence>
<evidence type="ECO:0000256" key="1">
    <source>
        <dbReference type="ARBA" id="ARBA00011975"/>
    </source>
</evidence>
<dbReference type="GO" id="GO:0003886">
    <property type="term" value="F:DNA (cytosine-5-)-methyltransferase activity"/>
    <property type="evidence" value="ECO:0007669"/>
    <property type="project" value="UniProtKB-EC"/>
</dbReference>
<feature type="region of interest" description="Disordered" evidence="6">
    <location>
        <begin position="234"/>
        <end position="271"/>
    </location>
</feature>
<dbReference type="EC" id="2.1.1.37" evidence="1"/>
<keyword evidence="2 5" id="KW-0489">Methyltransferase</keyword>
<dbReference type="GO" id="GO:0032259">
    <property type="term" value="P:methylation"/>
    <property type="evidence" value="ECO:0007669"/>
    <property type="project" value="UniProtKB-KW"/>
</dbReference>
<reference evidence="7 8" key="1">
    <citation type="journal article" date="2020" name="Microbiol. Resour. Announc.">
        <title>Draft Genome Sequence of a Cladosporium Species Isolated from the Mesophotic Ascidian Didemnum maculosum.</title>
        <authorList>
            <person name="Gioti A."/>
            <person name="Siaperas R."/>
            <person name="Nikolaivits E."/>
            <person name="Le Goff G."/>
            <person name="Ouazzani J."/>
            <person name="Kotoulas G."/>
            <person name="Topakas E."/>
        </authorList>
    </citation>
    <scope>NUCLEOTIDE SEQUENCE [LARGE SCALE GENOMIC DNA]</scope>
    <source>
        <strain evidence="7 8">TM138-S3</strain>
    </source>
</reference>
<comment type="caution">
    <text evidence="7">The sequence shown here is derived from an EMBL/GenBank/DDBJ whole genome shotgun (WGS) entry which is preliminary data.</text>
</comment>
<accession>A0AB34KZ33</accession>
<dbReference type="GO" id="GO:0044027">
    <property type="term" value="P:negative regulation of gene expression via chromosomal CpG island methylation"/>
    <property type="evidence" value="ECO:0007669"/>
    <property type="project" value="TreeGrafter"/>
</dbReference>
<comment type="similarity">
    <text evidence="5">Belongs to the class I-like SAM-binding methyltransferase superfamily. C5-methyltransferase family.</text>
</comment>
<feature type="region of interest" description="Disordered" evidence="6">
    <location>
        <begin position="291"/>
        <end position="311"/>
    </location>
</feature>
<dbReference type="PRINTS" id="PR00105">
    <property type="entry name" value="C5METTRFRASE"/>
</dbReference>
<protein>
    <recommendedName>
        <fullName evidence="1">DNA (cytosine-5-)-methyltransferase</fullName>
        <ecNumber evidence="1">2.1.1.37</ecNumber>
    </recommendedName>
</protein>
<dbReference type="PANTHER" id="PTHR10629">
    <property type="entry name" value="CYTOSINE-SPECIFIC METHYLTRANSFERASE"/>
    <property type="match status" value="1"/>
</dbReference>
<feature type="compositionally biased region" description="Polar residues" evidence="6">
    <location>
        <begin position="249"/>
        <end position="258"/>
    </location>
</feature>
<dbReference type="RefSeq" id="XP_069233158.1">
    <property type="nucleotide sequence ID" value="XM_069369660.1"/>
</dbReference>
<dbReference type="AlphaFoldDB" id="A0AB34KZ33"/>
<dbReference type="InterPro" id="IPR029063">
    <property type="entry name" value="SAM-dependent_MTases_sf"/>
</dbReference>
<dbReference type="GO" id="GO:0005634">
    <property type="term" value="C:nucleus"/>
    <property type="evidence" value="ECO:0007669"/>
    <property type="project" value="TreeGrafter"/>
</dbReference>
<dbReference type="Gene3D" id="3.40.50.150">
    <property type="entry name" value="Vaccinia Virus protein VP39"/>
    <property type="match status" value="1"/>
</dbReference>
<dbReference type="PANTHER" id="PTHR10629:SF52">
    <property type="entry name" value="DNA (CYTOSINE-5)-METHYLTRANSFERASE 1"/>
    <property type="match status" value="1"/>
</dbReference>
<dbReference type="GO" id="GO:0003677">
    <property type="term" value="F:DNA binding"/>
    <property type="evidence" value="ECO:0007669"/>
    <property type="project" value="TreeGrafter"/>
</dbReference>
<evidence type="ECO:0000256" key="5">
    <source>
        <dbReference type="PROSITE-ProRule" id="PRU01016"/>
    </source>
</evidence>
<dbReference type="EMBL" id="JAAQHG020000003">
    <property type="protein sequence ID" value="KAL1590053.1"/>
    <property type="molecule type" value="Genomic_DNA"/>
</dbReference>
<evidence type="ECO:0000313" key="7">
    <source>
        <dbReference type="EMBL" id="KAL1590053.1"/>
    </source>
</evidence>
<name>A0AB34KZ33_9PEZI</name>
<dbReference type="Gene3D" id="3.90.120.10">
    <property type="entry name" value="DNA Methylase, subunit A, domain 2"/>
    <property type="match status" value="1"/>
</dbReference>